<dbReference type="eggNOG" id="COG4188">
    <property type="taxonomic scope" value="Bacteria"/>
</dbReference>
<dbReference type="SUPFAM" id="SSF53474">
    <property type="entry name" value="alpha/beta-Hydrolases"/>
    <property type="match status" value="1"/>
</dbReference>
<dbReference type="PANTHER" id="PTHR33428:SF14">
    <property type="entry name" value="CARBOXYLESTERASE TYPE B DOMAIN-CONTAINING PROTEIN"/>
    <property type="match status" value="1"/>
</dbReference>
<dbReference type="EMBL" id="ADVG01000004">
    <property type="protein sequence ID" value="EFH80913.1"/>
    <property type="molecule type" value="Genomic_DNA"/>
</dbReference>
<dbReference type="OrthoDB" id="192696at2"/>
<evidence type="ECO:0000313" key="3">
    <source>
        <dbReference type="EMBL" id="EFH80913.1"/>
    </source>
</evidence>
<name>D6U229_KTERA</name>
<dbReference type="InterPro" id="IPR000073">
    <property type="entry name" value="AB_hydrolase_1"/>
</dbReference>
<evidence type="ECO:0000313" key="4">
    <source>
        <dbReference type="Proteomes" id="UP000004508"/>
    </source>
</evidence>
<keyword evidence="3" id="KW-0378">Hydrolase</keyword>
<sequence>MQSKNVASTPDPKKETGIQLGRDHVRIGRAANIPVPAATPVVAVSPVVLPVPGRLVDLQIKVSAPTTGRDLPLILLSHGGGTTNYLSSLHGFSPVVDFWAAHGFVVIQPTHLTSKSLGFDPTTPGAPLFWRSRIEDMNHILDHLDVIEEAVPEIKGRLDRSRVAVVGHSFGGHTASMLLGAQCTDDDGTVVYLPDTRIKAGVLLASTGAGGDHLGPAAAHHACLRTARFDQMTTPTLVVVGDKDNEPQLTSRGASYHADPYVFSPGPKSLLMLFGGEHMLGGITGYDAVETTDENPERAAMIQRLTLAYLRSTLYSGDPAWSEACVAFSDLKDLGHIESK</sequence>
<organism evidence="3 4">
    <name type="scientific">Ktedonobacter racemifer DSM 44963</name>
    <dbReference type="NCBI Taxonomy" id="485913"/>
    <lineage>
        <taxon>Bacteria</taxon>
        <taxon>Bacillati</taxon>
        <taxon>Chloroflexota</taxon>
        <taxon>Ktedonobacteria</taxon>
        <taxon>Ktedonobacterales</taxon>
        <taxon>Ktedonobacteraceae</taxon>
        <taxon>Ktedonobacter</taxon>
    </lineage>
</organism>
<dbReference type="GO" id="GO:0016787">
    <property type="term" value="F:hydrolase activity"/>
    <property type="evidence" value="ECO:0007669"/>
    <property type="project" value="UniProtKB-KW"/>
</dbReference>
<dbReference type="STRING" id="485913.Krac_1548"/>
<comment type="caution">
    <text evidence="3">The sequence shown here is derived from an EMBL/GenBank/DDBJ whole genome shotgun (WGS) entry which is preliminary data.</text>
</comment>
<evidence type="ECO:0000256" key="1">
    <source>
        <dbReference type="SAM" id="MobiDB-lite"/>
    </source>
</evidence>
<dbReference type="Pfam" id="PF12697">
    <property type="entry name" value="Abhydrolase_6"/>
    <property type="match status" value="1"/>
</dbReference>
<feature type="domain" description="AB hydrolase-1" evidence="2">
    <location>
        <begin position="74"/>
        <end position="229"/>
    </location>
</feature>
<accession>D6U229</accession>
<feature type="region of interest" description="Disordered" evidence="1">
    <location>
        <begin position="1"/>
        <end position="20"/>
    </location>
</feature>
<evidence type="ECO:0000259" key="2">
    <source>
        <dbReference type="Pfam" id="PF12697"/>
    </source>
</evidence>
<dbReference type="InParanoid" id="D6U229"/>
<protein>
    <submittedName>
        <fullName evidence="3">Platelet-activating factor acetylhydrolase plasma/intracellular isoform II</fullName>
    </submittedName>
</protein>
<dbReference type="AlphaFoldDB" id="D6U229"/>
<proteinExistence type="predicted"/>
<dbReference type="Gene3D" id="3.40.50.1820">
    <property type="entry name" value="alpha/beta hydrolase"/>
    <property type="match status" value="1"/>
</dbReference>
<feature type="compositionally biased region" description="Basic and acidic residues" evidence="1">
    <location>
        <begin position="11"/>
        <end position="20"/>
    </location>
</feature>
<dbReference type="RefSeq" id="WP_007917979.1">
    <property type="nucleotide sequence ID" value="NZ_ADVG01000004.1"/>
</dbReference>
<keyword evidence="4" id="KW-1185">Reference proteome</keyword>
<dbReference type="InterPro" id="IPR029058">
    <property type="entry name" value="AB_hydrolase_fold"/>
</dbReference>
<dbReference type="PANTHER" id="PTHR33428">
    <property type="entry name" value="CHLOROPHYLLASE-2, CHLOROPLASTIC"/>
    <property type="match status" value="1"/>
</dbReference>
<reference evidence="3 4" key="1">
    <citation type="journal article" date="2011" name="Stand. Genomic Sci.">
        <title>Non-contiguous finished genome sequence and contextual data of the filamentous soil bacterium Ktedonobacter racemifer type strain (SOSP1-21).</title>
        <authorList>
            <person name="Chang Y.J."/>
            <person name="Land M."/>
            <person name="Hauser L."/>
            <person name="Chertkov O."/>
            <person name="Del Rio T.G."/>
            <person name="Nolan M."/>
            <person name="Copeland A."/>
            <person name="Tice H."/>
            <person name="Cheng J.F."/>
            <person name="Lucas S."/>
            <person name="Han C."/>
            <person name="Goodwin L."/>
            <person name="Pitluck S."/>
            <person name="Ivanova N."/>
            <person name="Ovchinikova G."/>
            <person name="Pati A."/>
            <person name="Chen A."/>
            <person name="Palaniappan K."/>
            <person name="Mavromatis K."/>
            <person name="Liolios K."/>
            <person name="Brettin T."/>
            <person name="Fiebig A."/>
            <person name="Rohde M."/>
            <person name="Abt B."/>
            <person name="Goker M."/>
            <person name="Detter J.C."/>
            <person name="Woyke T."/>
            <person name="Bristow J."/>
            <person name="Eisen J.A."/>
            <person name="Markowitz V."/>
            <person name="Hugenholtz P."/>
            <person name="Kyrpides N.C."/>
            <person name="Klenk H.P."/>
            <person name="Lapidus A."/>
        </authorList>
    </citation>
    <scope>NUCLEOTIDE SEQUENCE [LARGE SCALE GENOMIC DNA]</scope>
    <source>
        <strain evidence="4">DSM 44963</strain>
    </source>
</reference>
<gene>
    <name evidence="3" type="ORF">Krac_1548</name>
</gene>
<dbReference type="Proteomes" id="UP000004508">
    <property type="component" value="Unassembled WGS sequence"/>
</dbReference>